<keyword evidence="3 6" id="KW-0812">Transmembrane</keyword>
<dbReference type="PANTHER" id="PTHR33529:SF6">
    <property type="entry name" value="YJGP_YJGQ FAMILY PERMEASE"/>
    <property type="match status" value="1"/>
</dbReference>
<evidence type="ECO:0000256" key="4">
    <source>
        <dbReference type="ARBA" id="ARBA00022989"/>
    </source>
</evidence>
<dbReference type="Proteomes" id="UP000029858">
    <property type="component" value="Unassembled WGS sequence"/>
</dbReference>
<dbReference type="InterPro" id="IPR030922">
    <property type="entry name" value="LptF"/>
</dbReference>
<dbReference type="GO" id="GO:0043190">
    <property type="term" value="C:ATP-binding cassette (ABC) transporter complex"/>
    <property type="evidence" value="ECO:0007669"/>
    <property type="project" value="InterPro"/>
</dbReference>
<keyword evidence="5 6" id="KW-0472">Membrane</keyword>
<dbReference type="NCBIfam" id="TIGR04407">
    <property type="entry name" value="LptF_YjgP"/>
    <property type="match status" value="1"/>
</dbReference>
<organism evidence="7 8">
    <name type="scientific">Paracoccus sanguinis</name>
    <dbReference type="NCBI Taxonomy" id="1545044"/>
    <lineage>
        <taxon>Bacteria</taxon>
        <taxon>Pseudomonadati</taxon>
        <taxon>Pseudomonadota</taxon>
        <taxon>Alphaproteobacteria</taxon>
        <taxon>Rhodobacterales</taxon>
        <taxon>Paracoccaceae</taxon>
        <taxon>Paracoccus</taxon>
    </lineage>
</organism>
<reference evidence="7 8" key="2">
    <citation type="submission" date="2014-10" db="EMBL/GenBank/DDBJ databases">
        <title>Paracoccus sanguinis sp. nov., isolated from clinical specimens of New York State patients.</title>
        <authorList>
            <person name="Mingle L.A."/>
            <person name="Cole J.A."/>
            <person name="Lapierre P."/>
            <person name="Musser K.A."/>
        </authorList>
    </citation>
    <scope>NUCLEOTIDE SEQUENCE [LARGE SCALE GENOMIC DNA]</scope>
    <source>
        <strain evidence="7 8">5503</strain>
    </source>
</reference>
<feature type="transmembrane region" description="Helical" evidence="6">
    <location>
        <begin position="57"/>
        <end position="78"/>
    </location>
</feature>
<comment type="caution">
    <text evidence="7">The sequence shown here is derived from an EMBL/GenBank/DDBJ whole genome shotgun (WGS) entry which is preliminary data.</text>
</comment>
<dbReference type="GO" id="GO:0055085">
    <property type="term" value="P:transmembrane transport"/>
    <property type="evidence" value="ECO:0007669"/>
    <property type="project" value="InterPro"/>
</dbReference>
<comment type="subcellular location">
    <subcellularLocation>
        <location evidence="1">Cell membrane</location>
        <topology evidence="1">Multi-pass membrane protein</topology>
    </subcellularLocation>
</comment>
<evidence type="ECO:0000256" key="1">
    <source>
        <dbReference type="ARBA" id="ARBA00004651"/>
    </source>
</evidence>
<dbReference type="AlphaFoldDB" id="A0A099GHC5"/>
<reference evidence="7 8" key="1">
    <citation type="submission" date="2014-09" db="EMBL/GenBank/DDBJ databases">
        <authorList>
            <person name="McGinnis J.M."/>
            <person name="Wolfgang W.J."/>
        </authorList>
    </citation>
    <scope>NUCLEOTIDE SEQUENCE [LARGE SCALE GENOMIC DNA]</scope>
    <source>
        <strain evidence="7 8">5503</strain>
    </source>
</reference>
<keyword evidence="2" id="KW-1003">Cell membrane</keyword>
<dbReference type="PANTHER" id="PTHR33529">
    <property type="entry name" value="SLR0882 PROTEIN-RELATED"/>
    <property type="match status" value="1"/>
</dbReference>
<gene>
    <name evidence="7" type="ORF">IX56_11000</name>
</gene>
<dbReference type="RefSeq" id="WP_036710195.1">
    <property type="nucleotide sequence ID" value="NZ_JRKQ01000056.1"/>
</dbReference>
<dbReference type="EMBL" id="JRKQ01000056">
    <property type="protein sequence ID" value="KGJ21962.1"/>
    <property type="molecule type" value="Genomic_DNA"/>
</dbReference>
<evidence type="ECO:0000256" key="6">
    <source>
        <dbReference type="SAM" id="Phobius"/>
    </source>
</evidence>
<dbReference type="GO" id="GO:0015920">
    <property type="term" value="P:lipopolysaccharide transport"/>
    <property type="evidence" value="ECO:0007669"/>
    <property type="project" value="TreeGrafter"/>
</dbReference>
<protein>
    <submittedName>
        <fullName evidence="7">Permease</fullName>
    </submittedName>
</protein>
<dbReference type="Pfam" id="PF03739">
    <property type="entry name" value="LptF_LptG"/>
    <property type="match status" value="1"/>
</dbReference>
<proteinExistence type="predicted"/>
<feature type="transmembrane region" description="Helical" evidence="6">
    <location>
        <begin position="314"/>
        <end position="332"/>
    </location>
</feature>
<feature type="transmembrane region" description="Helical" evidence="6">
    <location>
        <begin position="12"/>
        <end position="29"/>
    </location>
</feature>
<evidence type="ECO:0000313" key="7">
    <source>
        <dbReference type="EMBL" id="KGJ21962.1"/>
    </source>
</evidence>
<evidence type="ECO:0000313" key="8">
    <source>
        <dbReference type="Proteomes" id="UP000029858"/>
    </source>
</evidence>
<feature type="transmembrane region" description="Helical" evidence="6">
    <location>
        <begin position="99"/>
        <end position="122"/>
    </location>
</feature>
<keyword evidence="4 6" id="KW-1133">Transmembrane helix</keyword>
<name>A0A099GHC5_9RHOB</name>
<evidence type="ECO:0000256" key="2">
    <source>
        <dbReference type="ARBA" id="ARBA00022475"/>
    </source>
</evidence>
<evidence type="ECO:0000256" key="5">
    <source>
        <dbReference type="ARBA" id="ARBA00023136"/>
    </source>
</evidence>
<feature type="transmembrane region" description="Helical" evidence="6">
    <location>
        <begin position="344"/>
        <end position="363"/>
    </location>
</feature>
<sequence length="388" mass="41517">MPRMYRYILTQYLTQFGFFALVLVSVYWINRAVQLFEQLIQDGQTALVVLEFTALTLPLAIALVLPVAAFAATAYGTNRLASESELTAMQAAGLSPWRLARPVLVFGLLVGLMVAVLAHALVPLARARLAERQAEVAENVSARFLKPGAFQYPADGVTLFIGDIAEDGRLIDLFLEDASDPSQHSIYTAEEALVVRTEAGPRLVMSRGMVQTLRQADGGAPRLSATRFADLTYDVGSFFTADARKARDLRTYSTLRLLMPDAALLEATGATAPRARAEGHERLAQPLMAPVAAMLGFSMLLIGGYSRFGVWRQVLWAVLALLAVQALATAAASRTAEAPGNWPLLYLAPLAGALVAAGALWSAGRPRRIKAPALPPASPPVAQPGAAP</sequence>
<dbReference type="InterPro" id="IPR005495">
    <property type="entry name" value="LptG/LptF_permease"/>
</dbReference>
<feature type="transmembrane region" description="Helical" evidence="6">
    <location>
        <begin position="283"/>
        <end position="302"/>
    </location>
</feature>
<evidence type="ECO:0000256" key="3">
    <source>
        <dbReference type="ARBA" id="ARBA00022692"/>
    </source>
</evidence>
<accession>A0A099GHC5</accession>